<evidence type="ECO:0008006" key="3">
    <source>
        <dbReference type="Google" id="ProtNLM"/>
    </source>
</evidence>
<dbReference type="RefSeq" id="WP_198603744.1">
    <property type="nucleotide sequence ID" value="NZ_JACOHV010000002.1"/>
</dbReference>
<dbReference type="EMBL" id="WNVG01000003">
    <property type="protein sequence ID" value="MDZ5031629.1"/>
    <property type="molecule type" value="Genomic_DNA"/>
</dbReference>
<dbReference type="AlphaFoldDB" id="A0AAW9INQ7"/>
<evidence type="ECO:0000313" key="1">
    <source>
        <dbReference type="EMBL" id="MDZ5031629.1"/>
    </source>
</evidence>
<gene>
    <name evidence="1" type="ORF">GNF81_02230</name>
</gene>
<dbReference type="Pfam" id="PF10722">
    <property type="entry name" value="YbjN"/>
    <property type="match status" value="1"/>
</dbReference>
<accession>A0AAW9INQ7</accession>
<proteinExistence type="predicted"/>
<protein>
    <recommendedName>
        <fullName evidence="3">YbjN domain-containing protein</fullName>
    </recommendedName>
</protein>
<organism evidence="1 2">
    <name type="scientific">Clostridium perfringens</name>
    <dbReference type="NCBI Taxonomy" id="1502"/>
    <lineage>
        <taxon>Bacteria</taxon>
        <taxon>Bacillati</taxon>
        <taxon>Bacillota</taxon>
        <taxon>Clostridia</taxon>
        <taxon>Eubacteriales</taxon>
        <taxon>Clostridiaceae</taxon>
        <taxon>Clostridium</taxon>
    </lineage>
</organism>
<evidence type="ECO:0000313" key="2">
    <source>
        <dbReference type="Proteomes" id="UP001289066"/>
    </source>
</evidence>
<reference evidence="1" key="1">
    <citation type="submission" date="2019-11" db="EMBL/GenBank/DDBJ databases">
        <title>Characterization of Clostridium perfringens isolates from swine manure treated agricultural soils.</title>
        <authorList>
            <person name="Wushke S.T."/>
        </authorList>
    </citation>
    <scope>NUCLEOTIDE SEQUENCE</scope>
    <source>
        <strain evidence="1">X15</strain>
    </source>
</reference>
<sequence length="142" mass="16329">MSYIDKKNQIIESLRKFELDGIFQLTDENNVAALFQARQTIGNGTCIISLQVSERPFTPIYFCLGQLNNLGRKEAMLELLNDFNKDNLLIKFYLDNEDIMAQVTYIATDEVFNSDEYVSLIGPSFSAISDNYYSKIMRIIWG</sequence>
<name>A0AAW9INQ7_CLOPF</name>
<comment type="caution">
    <text evidence="1">The sequence shown here is derived from an EMBL/GenBank/DDBJ whole genome shotgun (WGS) entry which is preliminary data.</text>
</comment>
<dbReference type="Proteomes" id="UP001289066">
    <property type="component" value="Unassembled WGS sequence"/>
</dbReference>
<dbReference type="InterPro" id="IPR019660">
    <property type="entry name" value="Put_sensory_transdc_reg_YbjN"/>
</dbReference>